<dbReference type="PANTHER" id="PTHR37741">
    <property type="entry name" value="TRANSMEMBRANE PROTEIN"/>
    <property type="match status" value="1"/>
</dbReference>
<dbReference type="AlphaFoldDB" id="A0A9N7P592"/>
<reference evidence="2" key="1">
    <citation type="submission" date="2019-12" db="EMBL/GenBank/DDBJ databases">
        <authorList>
            <person name="Scholes J."/>
        </authorList>
    </citation>
    <scope>NUCLEOTIDE SEQUENCE</scope>
</reference>
<proteinExistence type="predicted"/>
<evidence type="ECO:0000313" key="2">
    <source>
        <dbReference type="EMBL" id="CAA0842960.1"/>
    </source>
</evidence>
<evidence type="ECO:0008006" key="4">
    <source>
        <dbReference type="Google" id="ProtNLM"/>
    </source>
</evidence>
<dbReference type="EMBL" id="CACSLK010034598">
    <property type="protein sequence ID" value="CAA0842960.1"/>
    <property type="molecule type" value="Genomic_DNA"/>
</dbReference>
<feature type="transmembrane region" description="Helical" evidence="1">
    <location>
        <begin position="63"/>
        <end position="82"/>
    </location>
</feature>
<sequence>MVSSEGFPAVDAEKELNPGIDKDFQVDPVSSEVATTKEIEEQIESAKQNEERKRKEALQSFKTALIVSGIVVAVGGAVFAIARKMKEK</sequence>
<evidence type="ECO:0000313" key="3">
    <source>
        <dbReference type="Proteomes" id="UP001153555"/>
    </source>
</evidence>
<protein>
    <recommendedName>
        <fullName evidence="4">Transmembrane protein</fullName>
    </recommendedName>
</protein>
<keyword evidence="1" id="KW-0472">Membrane</keyword>
<keyword evidence="1" id="KW-1133">Transmembrane helix</keyword>
<organism evidence="2 3">
    <name type="scientific">Striga hermonthica</name>
    <name type="common">Purple witchweed</name>
    <name type="synonym">Buchnera hermonthica</name>
    <dbReference type="NCBI Taxonomy" id="68872"/>
    <lineage>
        <taxon>Eukaryota</taxon>
        <taxon>Viridiplantae</taxon>
        <taxon>Streptophyta</taxon>
        <taxon>Embryophyta</taxon>
        <taxon>Tracheophyta</taxon>
        <taxon>Spermatophyta</taxon>
        <taxon>Magnoliopsida</taxon>
        <taxon>eudicotyledons</taxon>
        <taxon>Gunneridae</taxon>
        <taxon>Pentapetalae</taxon>
        <taxon>asterids</taxon>
        <taxon>lamiids</taxon>
        <taxon>Lamiales</taxon>
        <taxon>Orobanchaceae</taxon>
        <taxon>Buchnereae</taxon>
        <taxon>Striga</taxon>
    </lineage>
</organism>
<comment type="caution">
    <text evidence="2">The sequence shown here is derived from an EMBL/GenBank/DDBJ whole genome shotgun (WGS) entry which is preliminary data.</text>
</comment>
<accession>A0A9N7P592</accession>
<evidence type="ECO:0000256" key="1">
    <source>
        <dbReference type="SAM" id="Phobius"/>
    </source>
</evidence>
<name>A0A9N7P592_STRHE</name>
<dbReference type="Proteomes" id="UP001153555">
    <property type="component" value="Unassembled WGS sequence"/>
</dbReference>
<dbReference type="PANTHER" id="PTHR37741:SF1">
    <property type="entry name" value="TRANSMEMBRANE PROTEIN"/>
    <property type="match status" value="1"/>
</dbReference>
<gene>
    <name evidence="2" type="ORF">SHERM_08814</name>
</gene>
<keyword evidence="3" id="KW-1185">Reference proteome</keyword>
<dbReference type="OrthoDB" id="1933396at2759"/>
<keyword evidence="1" id="KW-0812">Transmembrane</keyword>